<evidence type="ECO:0000313" key="1">
    <source>
        <dbReference type="EMBL" id="MBD2872345.1"/>
    </source>
</evidence>
<reference evidence="1" key="1">
    <citation type="submission" date="2020-09" db="EMBL/GenBank/DDBJ databases">
        <title>A novel bacterium of genus Paenibacillus, isolated from South China Sea.</title>
        <authorList>
            <person name="Huang H."/>
            <person name="Mo K."/>
            <person name="Hu Y."/>
        </authorList>
    </citation>
    <scope>NUCLEOTIDE SEQUENCE</scope>
    <source>
        <strain evidence="1">IB182493</strain>
    </source>
</reference>
<proteinExistence type="predicted"/>
<comment type="caution">
    <text evidence="1">The sequence shown here is derived from an EMBL/GenBank/DDBJ whole genome shotgun (WGS) entry which is preliminary data.</text>
</comment>
<name>A0A927H8R6_9BACL</name>
<dbReference type="AlphaFoldDB" id="A0A927H8R6"/>
<sequence>MMEWYNRYKPQLALVYEEAGRRIASFPAPLGAAGLAYADKFDPVKQDNGKDYICCLLPFWMKEAAGIGDGECRSLALANVYGMLYFFIQDDVMDGAPSADWKKQLALGNLLLLEMLAVLRGLFPSESPFWGYYHRYVNTWADSVMNEAAADYFMSDPLRTAGKAGPVKIASTGALLLAGRQKAIGRMEQAVDLVLTTLQMSDDWADWKTDLEEGSYNGLLALLAASRNSEERLTERQAENAIYVRGGLKPYVQVARDNHRRLVELEIHAAELIDFHSFLLRHLNHTEETIESNRVSLLQGGFNYFLSKN</sequence>
<organism evidence="1 2">
    <name type="scientific">Paenibacillus arenilitoris</name>
    <dbReference type="NCBI Taxonomy" id="2772299"/>
    <lineage>
        <taxon>Bacteria</taxon>
        <taxon>Bacillati</taxon>
        <taxon>Bacillota</taxon>
        <taxon>Bacilli</taxon>
        <taxon>Bacillales</taxon>
        <taxon>Paenibacillaceae</taxon>
        <taxon>Paenibacillus</taxon>
    </lineage>
</organism>
<protein>
    <submittedName>
        <fullName evidence="1">Uncharacterized protein</fullName>
    </submittedName>
</protein>
<keyword evidence="2" id="KW-1185">Reference proteome</keyword>
<gene>
    <name evidence="1" type="ORF">IDH41_27560</name>
</gene>
<accession>A0A927H8R6</accession>
<evidence type="ECO:0000313" key="2">
    <source>
        <dbReference type="Proteomes" id="UP000632125"/>
    </source>
</evidence>
<dbReference type="EMBL" id="JACXIY010000045">
    <property type="protein sequence ID" value="MBD2872345.1"/>
    <property type="molecule type" value="Genomic_DNA"/>
</dbReference>
<dbReference type="Proteomes" id="UP000632125">
    <property type="component" value="Unassembled WGS sequence"/>
</dbReference>